<reference evidence="1 2" key="1">
    <citation type="submission" date="2017-08" db="EMBL/GenBank/DDBJ databases">
        <authorList>
            <person name="Chaillou S."/>
        </authorList>
    </citation>
    <scope>NUCLEOTIDE SEQUENCE [LARGE SCALE GENOMIC DNA]</scope>
    <source>
        <strain evidence="1 2">MFPA15A1205</strain>
    </source>
</reference>
<comment type="caution">
    <text evidence="1">The sequence shown here is derived from an EMBL/GenBank/DDBJ whole genome shotgun (WGS) entry which is preliminary data.</text>
</comment>
<gene>
    <name evidence="1" type="ORF">PLUA15_310069</name>
</gene>
<name>A0AAX2HAS5_9PSED</name>
<organism evidence="1 2">
    <name type="scientific">Pseudomonas lundensis</name>
    <dbReference type="NCBI Taxonomy" id="86185"/>
    <lineage>
        <taxon>Bacteria</taxon>
        <taxon>Pseudomonadati</taxon>
        <taxon>Pseudomonadota</taxon>
        <taxon>Gammaproteobacteria</taxon>
        <taxon>Pseudomonadales</taxon>
        <taxon>Pseudomonadaceae</taxon>
        <taxon>Pseudomonas</taxon>
    </lineage>
</organism>
<dbReference type="Proteomes" id="UP000219564">
    <property type="component" value="Unassembled WGS sequence"/>
</dbReference>
<accession>A0AAX2HAS5</accession>
<dbReference type="RefSeq" id="WP_097192237.1">
    <property type="nucleotide sequence ID" value="NZ_OBKZ01000025.1"/>
</dbReference>
<evidence type="ECO:0000313" key="2">
    <source>
        <dbReference type="Proteomes" id="UP000219564"/>
    </source>
</evidence>
<dbReference type="EMBL" id="OBKZ01000025">
    <property type="protein sequence ID" value="SOB53314.1"/>
    <property type="molecule type" value="Genomic_DNA"/>
</dbReference>
<evidence type="ECO:0000313" key="1">
    <source>
        <dbReference type="EMBL" id="SOB53314.1"/>
    </source>
</evidence>
<proteinExistence type="predicted"/>
<sequence>MGIVSLLSALPDLSHEHMSYGEDLDRINNALFEAPDKEKKKEILLSWIKRKQPCMLGRLASSGKQHIQLSIYIVDDNDVARGQDYLRRYLQTCRKKWKQACSRGDSDAVVYFFNVRKLVDAPPSDKLVAIFKQFSNLLFNEYAPVNTDVIYTEAAPLIQNGALYLYKAGINFFHTTAHNTANHDRRVPGGALISINSVGHYANNILRQGLVKDLDEAIKNVQRLAWQSIGNGGIGLENKRSTSWHTIDPDNTCPHPARPSTVPEHFSIKRYAANYHTDVLIPDALTRTVTLVGDPLIEAWEWLTIEYFTSTQYALGSIDFGMFHGYPVDHEAIYFNPFPPIKGVNSPTLIY</sequence>
<dbReference type="AlphaFoldDB" id="A0AAX2HAS5"/>
<protein>
    <submittedName>
        <fullName evidence="1">Uncharacterized protein</fullName>
    </submittedName>
</protein>